<feature type="compositionally biased region" description="Polar residues" evidence="7">
    <location>
        <begin position="837"/>
        <end position="854"/>
    </location>
</feature>
<comment type="subcellular location">
    <subcellularLocation>
        <location evidence="1">Membrane</location>
        <topology evidence="1">Multi-pass membrane protein</topology>
    </subcellularLocation>
</comment>
<protein>
    <submittedName>
        <fullName evidence="10">Uncharacterized protein LOC105231379 isoform X1</fullName>
    </submittedName>
</protein>
<feature type="transmembrane region" description="Helical" evidence="8">
    <location>
        <begin position="690"/>
        <end position="712"/>
    </location>
</feature>
<name>A0ABM3JUU0_BACDO</name>
<evidence type="ECO:0000256" key="1">
    <source>
        <dbReference type="ARBA" id="ARBA00004141"/>
    </source>
</evidence>
<keyword evidence="5 8" id="KW-0472">Membrane</keyword>
<dbReference type="PANTHER" id="PTHR22730:SF1">
    <property type="entry name" value="PROMININ-LIKE PROTEIN"/>
    <property type="match status" value="1"/>
</dbReference>
<dbReference type="InterPro" id="IPR008795">
    <property type="entry name" value="Prominin"/>
</dbReference>
<evidence type="ECO:0000256" key="7">
    <source>
        <dbReference type="SAM" id="MobiDB-lite"/>
    </source>
</evidence>
<dbReference type="RefSeq" id="XP_049313008.1">
    <property type="nucleotide sequence ID" value="XM_049457051.1"/>
</dbReference>
<evidence type="ECO:0000256" key="5">
    <source>
        <dbReference type="ARBA" id="ARBA00023136"/>
    </source>
</evidence>
<feature type="transmembrane region" description="Helical" evidence="8">
    <location>
        <begin position="61"/>
        <end position="84"/>
    </location>
</feature>
<comment type="similarity">
    <text evidence="2">Belongs to the prominin family.</text>
</comment>
<keyword evidence="4 8" id="KW-1133">Transmembrane helix</keyword>
<evidence type="ECO:0000256" key="3">
    <source>
        <dbReference type="ARBA" id="ARBA00022692"/>
    </source>
</evidence>
<feature type="region of interest" description="Disordered" evidence="7">
    <location>
        <begin position="336"/>
        <end position="357"/>
    </location>
</feature>
<feature type="transmembrane region" description="Helical" evidence="8">
    <location>
        <begin position="366"/>
        <end position="392"/>
    </location>
</feature>
<evidence type="ECO:0000313" key="10">
    <source>
        <dbReference type="RefSeq" id="XP_049313008.1"/>
    </source>
</evidence>
<accession>A0ABM3JUU0</accession>
<keyword evidence="3 8" id="KW-0812">Transmembrane</keyword>
<evidence type="ECO:0000256" key="8">
    <source>
        <dbReference type="SAM" id="Phobius"/>
    </source>
</evidence>
<gene>
    <name evidence="10" type="primary">LOC105231379</name>
</gene>
<evidence type="ECO:0000256" key="2">
    <source>
        <dbReference type="ARBA" id="ARBA00006058"/>
    </source>
</evidence>
<dbReference type="PANTHER" id="PTHR22730">
    <property type="entry name" value="PROMININ PROM PROTEIN"/>
    <property type="match status" value="1"/>
</dbReference>
<keyword evidence="6" id="KW-0325">Glycoprotein</keyword>
<feature type="region of interest" description="Disordered" evidence="7">
    <location>
        <begin position="834"/>
        <end position="854"/>
    </location>
</feature>
<proteinExistence type="inferred from homology"/>
<reference evidence="10" key="1">
    <citation type="submission" date="2025-08" db="UniProtKB">
        <authorList>
            <consortium name="RefSeq"/>
        </authorList>
    </citation>
    <scope>IDENTIFICATION</scope>
    <source>
        <tissue evidence="10">Adult</tissue>
    </source>
</reference>
<evidence type="ECO:0000256" key="6">
    <source>
        <dbReference type="ARBA" id="ARBA00023180"/>
    </source>
</evidence>
<dbReference type="Pfam" id="PF05478">
    <property type="entry name" value="Prominin"/>
    <property type="match status" value="1"/>
</dbReference>
<feature type="transmembrane region" description="Helical" evidence="8">
    <location>
        <begin position="413"/>
        <end position="438"/>
    </location>
</feature>
<dbReference type="Proteomes" id="UP001652620">
    <property type="component" value="Chromosome 5"/>
</dbReference>
<evidence type="ECO:0000256" key="4">
    <source>
        <dbReference type="ARBA" id="ARBA00022989"/>
    </source>
</evidence>
<sequence>MPVSNFRYTPIPEERRVHHEIKNVNETVHIPKWAGHAVHDFGTKALAYEDRENWGAILKTFGIAMAMLIIIIAVLLIGLIYLCLRCKGYLNPIRDYAERSNQRCVRCILTLLMLFLLAGLLYFVIMAIKNTVSKRRMQEDKNSKARDDFPFSATSRKLDHVFGLNYEEFQAQARDSANDLIRNWTGTTDVVSDESKTLCPPAENITDVNKRVAEVNNEFELLCLGVLEWSDYMHFFYRNMTMFMAETDDGRKVLKELDFPNFLSKTIQVEKLLDFYRIFSILDKFFYSFSKLYNTTINGPENLKSRTQTALSPYFLEITKNLDDKGGQFRSLSTTLASRSRGDDTDDADYERGGREEEDDKAKEPLVIFILDIICYALLLLITVVLLIALLLRCCGKRYRSEARCCNQENGSCLFQFAAFLMFLFLLLVLYPFLWHFVHGAGRYNSVCTTRNDAHKHERALANTEDTCLDERTFKTILDDHVDRQIKVNISNKSTAEDVKPSAAELHKYTISFKQSARMSKTLDLKNMCEDIKNRTDPKHLTEVYTQMIRYVDGDMPDNQVKMLSQCNLGSLKKRRIDEYKQSGIYKSSERLASYCNKVVEFYTENYAKITGECLKGIENLKNNLFKQSKNDLSEIMAGLDNMYAKELDGYVNMATDRAINEVTLCREVSSRSADHTKKDCDAHTDLQNVSWSAFLMLIWLILPLIPIALYLARLFGTSRGSCCSCEQSGSGAAARRNDRWNTDSVMDEMQRRLYKSLCEGSVRSGPSNGRCDCKAARAAYKQGPSCGRRCLDDGSANFAMLQQANSLLLKANICSESTEPEKRVILKPKQIKEPQRPTTSKGMRSKRAQQLANDNKFATSSFRKCVCDRNAAKMTKGPSSSMTSSRPKKRMRNVCETLEEIVEESTDNGMNGLEVNTSIHILTFNKKMT</sequence>
<feature type="transmembrane region" description="Helical" evidence="8">
    <location>
        <begin position="105"/>
        <end position="128"/>
    </location>
</feature>
<keyword evidence="9" id="KW-1185">Reference proteome</keyword>
<evidence type="ECO:0000313" key="9">
    <source>
        <dbReference type="Proteomes" id="UP001652620"/>
    </source>
</evidence>
<dbReference type="GeneID" id="105231379"/>
<organism evidence="9 10">
    <name type="scientific">Bactrocera dorsalis</name>
    <name type="common">Oriental fruit fly</name>
    <name type="synonym">Dacus dorsalis</name>
    <dbReference type="NCBI Taxonomy" id="27457"/>
    <lineage>
        <taxon>Eukaryota</taxon>
        <taxon>Metazoa</taxon>
        <taxon>Ecdysozoa</taxon>
        <taxon>Arthropoda</taxon>
        <taxon>Hexapoda</taxon>
        <taxon>Insecta</taxon>
        <taxon>Pterygota</taxon>
        <taxon>Neoptera</taxon>
        <taxon>Endopterygota</taxon>
        <taxon>Diptera</taxon>
        <taxon>Brachycera</taxon>
        <taxon>Muscomorpha</taxon>
        <taxon>Tephritoidea</taxon>
        <taxon>Tephritidae</taxon>
        <taxon>Bactrocera</taxon>
        <taxon>Bactrocera</taxon>
    </lineage>
</organism>